<comment type="caution">
    <text evidence="4">The sequence shown here is derived from an EMBL/GenBank/DDBJ whole genome shotgun (WGS) entry which is preliminary data.</text>
</comment>
<dbReference type="InterPro" id="IPR051091">
    <property type="entry name" value="O-Glucosyltr/Glycosyltrsf_90"/>
</dbReference>
<proteinExistence type="inferred from homology"/>
<gene>
    <name evidence="4" type="ORF">TrRE_jg4098</name>
</gene>
<dbReference type="AlphaFoldDB" id="A0A9W6Z9V4"/>
<keyword evidence="5" id="KW-1185">Reference proteome</keyword>
<evidence type="ECO:0000313" key="5">
    <source>
        <dbReference type="Proteomes" id="UP001165082"/>
    </source>
</evidence>
<evidence type="ECO:0000259" key="3">
    <source>
        <dbReference type="SMART" id="SM00672"/>
    </source>
</evidence>
<dbReference type="SMART" id="SM00672">
    <property type="entry name" value="CAP10"/>
    <property type="match status" value="1"/>
</dbReference>
<name>A0A9W6Z9V4_9STRA</name>
<accession>A0A9W6Z9V4</accession>
<dbReference type="InterPro" id="IPR006598">
    <property type="entry name" value="CAP10"/>
</dbReference>
<reference evidence="4" key="1">
    <citation type="submission" date="2022-07" db="EMBL/GenBank/DDBJ databases">
        <title>Genome analysis of Parmales, a sister group of diatoms, reveals the evolutionary specialization of diatoms from phago-mixotrophs to photoautotrophs.</title>
        <authorList>
            <person name="Ban H."/>
            <person name="Sato S."/>
            <person name="Yoshikawa S."/>
            <person name="Kazumasa Y."/>
            <person name="Nakamura Y."/>
            <person name="Ichinomiya M."/>
            <person name="Saitoh K."/>
            <person name="Sato N."/>
            <person name="Blanc-Mathieu R."/>
            <person name="Endo H."/>
            <person name="Kuwata A."/>
            <person name="Ogata H."/>
        </authorList>
    </citation>
    <scope>NUCLEOTIDE SEQUENCE</scope>
</reference>
<keyword evidence="2" id="KW-0808">Transferase</keyword>
<comment type="similarity">
    <text evidence="1">Belongs to the glycosyltransferase 90 family.</text>
</comment>
<sequence>LNTMCASLDAKPMSIESELSWYLSGGTMSSPPPSFDPDFTGGSITSSWADIDKNRVDVIQCFDTKGVEDSMGDIPYHTKSILKASLDPKYYYTKELLSYVGESIEGTKATTKVSVKFGDGKGGVGGGPTMRKVRRCGTDGGMGGNDGIIYKAGAWRHYPVDLWTTLYEDVEWGKKRDRAAWRGSTTGCHDCYPNVKYDDYRDDPRGSTDGEGSGNEAVAKGGYGSRAELVRRMSYLNGITRGNSKVFDLGVSLYKQNVANLWGTKPFLSKAEQMGNKIIIIAEGNDIATGSKWAMLSGSVVVMTKPVICSWLLEDAMVPGVHYLEVKWDWSDLVEKVEWCFENDEECEKIGKMGQCWMRRFLDDEREKYLTEAVVKEAVKMQKVKGYCGAGLGEAE</sequence>
<dbReference type="OrthoDB" id="206240at2759"/>
<evidence type="ECO:0000313" key="4">
    <source>
        <dbReference type="EMBL" id="GMH46545.1"/>
    </source>
</evidence>
<evidence type="ECO:0000256" key="1">
    <source>
        <dbReference type="ARBA" id="ARBA00010118"/>
    </source>
</evidence>
<protein>
    <recommendedName>
        <fullName evidence="3">Glycosyl transferase CAP10 domain-containing protein</fullName>
    </recommendedName>
</protein>
<organism evidence="4 5">
    <name type="scientific">Triparma retinervis</name>
    <dbReference type="NCBI Taxonomy" id="2557542"/>
    <lineage>
        <taxon>Eukaryota</taxon>
        <taxon>Sar</taxon>
        <taxon>Stramenopiles</taxon>
        <taxon>Ochrophyta</taxon>
        <taxon>Bolidophyceae</taxon>
        <taxon>Parmales</taxon>
        <taxon>Triparmaceae</taxon>
        <taxon>Triparma</taxon>
    </lineage>
</organism>
<feature type="non-terminal residue" evidence="4">
    <location>
        <position position="1"/>
    </location>
</feature>
<dbReference type="PANTHER" id="PTHR12203:SF35">
    <property type="entry name" value="PROTEIN O-GLUCOSYLTRANSFERASE 1"/>
    <property type="match status" value="1"/>
</dbReference>
<dbReference type="Pfam" id="PF05686">
    <property type="entry name" value="Glyco_transf_90"/>
    <property type="match status" value="1"/>
</dbReference>
<evidence type="ECO:0000256" key="2">
    <source>
        <dbReference type="ARBA" id="ARBA00022679"/>
    </source>
</evidence>
<dbReference type="Proteomes" id="UP001165082">
    <property type="component" value="Unassembled WGS sequence"/>
</dbReference>
<feature type="domain" description="Glycosyl transferase CAP10" evidence="3">
    <location>
        <begin position="128"/>
        <end position="385"/>
    </location>
</feature>
<dbReference type="PANTHER" id="PTHR12203">
    <property type="entry name" value="KDEL LYS-ASP-GLU-LEU CONTAINING - RELATED"/>
    <property type="match status" value="1"/>
</dbReference>
<dbReference type="EMBL" id="BRXZ01000522">
    <property type="protein sequence ID" value="GMH46545.1"/>
    <property type="molecule type" value="Genomic_DNA"/>
</dbReference>
<dbReference type="GO" id="GO:0016740">
    <property type="term" value="F:transferase activity"/>
    <property type="evidence" value="ECO:0007669"/>
    <property type="project" value="UniProtKB-KW"/>
</dbReference>